<proteinExistence type="predicted"/>
<protein>
    <submittedName>
        <fullName evidence="2">F-box domain-containing protein</fullName>
    </submittedName>
</protein>
<sequence length="164" mass="18506">MSSSSWDETSQLKAEEIVLRSTLAQRPSRPPPLPSSPPPPATILAPITSSHNSSDEQDEGHPSTSSSSETDDENEKIKPLKFERKSSSPCLEIKKNYFQFMPWHVMQKIFSQLEIHERAKAAEVCRRWYNILTDGKCPLENVVVLNVFQKSVWKNHVSKNAGST</sequence>
<organism evidence="1 2">
    <name type="scientific">Panagrolaimus sp. JU765</name>
    <dbReference type="NCBI Taxonomy" id="591449"/>
    <lineage>
        <taxon>Eukaryota</taxon>
        <taxon>Metazoa</taxon>
        <taxon>Ecdysozoa</taxon>
        <taxon>Nematoda</taxon>
        <taxon>Chromadorea</taxon>
        <taxon>Rhabditida</taxon>
        <taxon>Tylenchina</taxon>
        <taxon>Panagrolaimomorpha</taxon>
        <taxon>Panagrolaimoidea</taxon>
        <taxon>Panagrolaimidae</taxon>
        <taxon>Panagrolaimus</taxon>
    </lineage>
</organism>
<evidence type="ECO:0000313" key="2">
    <source>
        <dbReference type="WBParaSite" id="JU765_v2.g9141.t1"/>
    </source>
</evidence>
<reference evidence="2" key="1">
    <citation type="submission" date="2022-11" db="UniProtKB">
        <authorList>
            <consortium name="WormBaseParasite"/>
        </authorList>
    </citation>
    <scope>IDENTIFICATION</scope>
</reference>
<dbReference type="Proteomes" id="UP000887576">
    <property type="component" value="Unplaced"/>
</dbReference>
<name>A0AC34RQ33_9BILA</name>
<evidence type="ECO:0000313" key="1">
    <source>
        <dbReference type="Proteomes" id="UP000887576"/>
    </source>
</evidence>
<accession>A0AC34RQ33</accession>
<dbReference type="WBParaSite" id="JU765_v2.g9141.t1">
    <property type="protein sequence ID" value="JU765_v2.g9141.t1"/>
    <property type="gene ID" value="JU765_v2.g9141"/>
</dbReference>